<keyword evidence="6 10" id="KW-0235">DNA replication</keyword>
<dbReference type="EC" id="2.7.7.-" evidence="10"/>
<dbReference type="STRING" id="451379.A0A0N5AUB5"/>
<dbReference type="NCBIfam" id="TIGR00335">
    <property type="entry name" value="primase_sml"/>
    <property type="match status" value="1"/>
</dbReference>
<evidence type="ECO:0000256" key="3">
    <source>
        <dbReference type="ARBA" id="ARBA00022515"/>
    </source>
</evidence>
<proteinExistence type="inferred from homology"/>
<dbReference type="AlphaFoldDB" id="A0A0N5AUB5"/>
<evidence type="ECO:0000256" key="10">
    <source>
        <dbReference type="RuleBase" id="RU003514"/>
    </source>
</evidence>
<dbReference type="SUPFAM" id="SSF56747">
    <property type="entry name" value="Prim-pol domain"/>
    <property type="match status" value="1"/>
</dbReference>
<dbReference type="FunFam" id="3.90.920.10:FF:000003">
    <property type="entry name" value="DNA primase"/>
    <property type="match status" value="1"/>
</dbReference>
<dbReference type="CDD" id="cd04860">
    <property type="entry name" value="AE_Prim_S"/>
    <property type="match status" value="1"/>
</dbReference>
<dbReference type="Gene3D" id="3.90.920.10">
    <property type="entry name" value="DNA primase, PRIM domain"/>
    <property type="match status" value="1"/>
</dbReference>
<evidence type="ECO:0000313" key="12">
    <source>
        <dbReference type="WBParaSite" id="SMUV_0000844601-mRNA-1"/>
    </source>
</evidence>
<keyword evidence="11" id="KW-1185">Reference proteome</keyword>
<evidence type="ECO:0000256" key="5">
    <source>
        <dbReference type="ARBA" id="ARBA00022695"/>
    </source>
</evidence>
<dbReference type="GO" id="GO:0006269">
    <property type="term" value="P:DNA replication, synthesis of primer"/>
    <property type="evidence" value="ECO:0007669"/>
    <property type="project" value="UniProtKB-KW"/>
</dbReference>
<name>A0A0N5AUB5_9BILA</name>
<dbReference type="Proteomes" id="UP000046393">
    <property type="component" value="Unplaced"/>
</dbReference>
<accession>A0A0N5AUB5</accession>
<keyword evidence="5" id="KW-0548">Nucleotidyltransferase</keyword>
<dbReference type="GO" id="GO:0003899">
    <property type="term" value="F:DNA-directed RNA polymerase activity"/>
    <property type="evidence" value="ECO:0007669"/>
    <property type="project" value="InterPro"/>
</dbReference>
<dbReference type="GO" id="GO:0046872">
    <property type="term" value="F:metal ion binding"/>
    <property type="evidence" value="ECO:0007669"/>
    <property type="project" value="UniProtKB-KW"/>
</dbReference>
<evidence type="ECO:0000256" key="7">
    <source>
        <dbReference type="ARBA" id="ARBA00022723"/>
    </source>
</evidence>
<dbReference type="GO" id="GO:0005658">
    <property type="term" value="C:alpha DNA polymerase:primase complex"/>
    <property type="evidence" value="ECO:0007669"/>
    <property type="project" value="UniProtKB-ARBA"/>
</dbReference>
<keyword evidence="2 10" id="KW-0240">DNA-directed RNA polymerase</keyword>
<comment type="similarity">
    <text evidence="1 10">Belongs to the eukaryotic-type primase small subunit family.</text>
</comment>
<evidence type="ECO:0000256" key="1">
    <source>
        <dbReference type="ARBA" id="ARBA00009762"/>
    </source>
</evidence>
<dbReference type="InterPro" id="IPR014052">
    <property type="entry name" value="DNA_primase_ssu_euk/arc"/>
</dbReference>
<protein>
    <recommendedName>
        <fullName evidence="10">DNA primase</fullName>
        <ecNumber evidence="10">2.7.7.-</ecNumber>
    </recommendedName>
</protein>
<keyword evidence="8" id="KW-0862">Zinc</keyword>
<evidence type="ECO:0000256" key="4">
    <source>
        <dbReference type="ARBA" id="ARBA00022679"/>
    </source>
</evidence>
<reference evidence="12" key="1">
    <citation type="submission" date="2017-02" db="UniProtKB">
        <authorList>
            <consortium name="WormBaseParasite"/>
        </authorList>
    </citation>
    <scope>IDENTIFICATION</scope>
</reference>
<evidence type="ECO:0000256" key="9">
    <source>
        <dbReference type="ARBA" id="ARBA00023163"/>
    </source>
</evidence>
<evidence type="ECO:0000256" key="8">
    <source>
        <dbReference type="ARBA" id="ARBA00022833"/>
    </source>
</evidence>
<evidence type="ECO:0000313" key="11">
    <source>
        <dbReference type="Proteomes" id="UP000046393"/>
    </source>
</evidence>
<evidence type="ECO:0000256" key="6">
    <source>
        <dbReference type="ARBA" id="ARBA00022705"/>
    </source>
</evidence>
<dbReference type="WBParaSite" id="SMUV_0000844601-mRNA-1">
    <property type="protein sequence ID" value="SMUV_0000844601-mRNA-1"/>
    <property type="gene ID" value="SMUV_0000844601"/>
</dbReference>
<organism evidence="11 12">
    <name type="scientific">Syphacia muris</name>
    <dbReference type="NCBI Taxonomy" id="451379"/>
    <lineage>
        <taxon>Eukaryota</taxon>
        <taxon>Metazoa</taxon>
        <taxon>Ecdysozoa</taxon>
        <taxon>Nematoda</taxon>
        <taxon>Chromadorea</taxon>
        <taxon>Rhabditida</taxon>
        <taxon>Spirurina</taxon>
        <taxon>Oxyuridomorpha</taxon>
        <taxon>Oxyuroidea</taxon>
        <taxon>Oxyuridae</taxon>
        <taxon>Syphacia</taxon>
    </lineage>
</organism>
<keyword evidence="4 10" id="KW-0808">Transferase</keyword>
<evidence type="ECO:0000256" key="2">
    <source>
        <dbReference type="ARBA" id="ARBA00022478"/>
    </source>
</evidence>
<keyword evidence="3 10" id="KW-0639">Primosome</keyword>
<keyword evidence="9" id="KW-0804">Transcription</keyword>
<dbReference type="InterPro" id="IPR002755">
    <property type="entry name" value="DNA_primase_S"/>
</dbReference>
<dbReference type="PANTHER" id="PTHR10536">
    <property type="entry name" value="DNA PRIMASE SMALL SUBUNIT"/>
    <property type="match status" value="1"/>
</dbReference>
<dbReference type="Pfam" id="PF01896">
    <property type="entry name" value="DNA_primase_S"/>
    <property type="match status" value="1"/>
</dbReference>
<sequence length="379" mass="43735">MNFEPAFLKQNLTEYYKRLFPLKPFYKWMCYGEKPASCFSLREFAFILEDDVHLRYRSFNDGAELEKELCKVAPHKLDIGAIYNHRPKDNKKYADFSPVQRELVFDIDLTDYDDVRKCCSEAKVCKKCWRWIVIAVKVMDSLLKNHFGFKHCLWVFSGRRGVHCWVADKSAKLLSNMGRCSVAEYLSLITGNTKTVAVKSKKGFVHPLIEDVYRIIMESGEVDEMVLEQGWMEDGEIDRLISSCGNVEVKSEISDIIENIRNESSCAKRWTELKKKLDPCTFSSSSETEQSQVASKDAVAHFQGFVLYNTYPRLDVNVSTNINHLLKSPFCVHPKTGCVAVPVTVDQVANLNINSIPRVELVFIFLFNSLMFVFMKFYY</sequence>
<keyword evidence="7" id="KW-0479">Metal-binding</keyword>